<feature type="compositionally biased region" description="Basic and acidic residues" evidence="2">
    <location>
        <begin position="618"/>
        <end position="634"/>
    </location>
</feature>
<dbReference type="Gene3D" id="2.40.50.230">
    <property type="entry name" value="Gp5 N-terminal domain"/>
    <property type="match status" value="1"/>
</dbReference>
<keyword evidence="5" id="KW-1185">Reference proteome</keyword>
<dbReference type="InterPro" id="IPR006531">
    <property type="entry name" value="Gp5/Vgr_OB"/>
</dbReference>
<evidence type="ECO:0000313" key="4">
    <source>
        <dbReference type="EMBL" id="WPL16396.1"/>
    </source>
</evidence>
<dbReference type="Gene3D" id="3.55.50.10">
    <property type="entry name" value="Baseplate protein-like domains"/>
    <property type="match status" value="1"/>
</dbReference>
<dbReference type="SUPFAM" id="SSF69255">
    <property type="entry name" value="gp5 N-terminal domain-like"/>
    <property type="match status" value="1"/>
</dbReference>
<evidence type="ECO:0000259" key="3">
    <source>
        <dbReference type="Pfam" id="PF04717"/>
    </source>
</evidence>
<dbReference type="Pfam" id="PF05954">
    <property type="entry name" value="Phage_GPD"/>
    <property type="match status" value="1"/>
</dbReference>
<name>A0ABZ0S821_9GAMM</name>
<dbReference type="NCBIfam" id="TIGR03361">
    <property type="entry name" value="VI_Rhs_Vgr"/>
    <property type="match status" value="1"/>
</dbReference>
<dbReference type="Proteomes" id="UP001432180">
    <property type="component" value="Chromosome"/>
</dbReference>
<dbReference type="InterPro" id="IPR006533">
    <property type="entry name" value="T6SS_Vgr_RhsGE"/>
</dbReference>
<dbReference type="InterPro" id="IPR017847">
    <property type="entry name" value="T6SS_RhsGE_Vgr_subset"/>
</dbReference>
<accession>A0ABZ0S821</accession>
<feature type="compositionally biased region" description="Polar residues" evidence="2">
    <location>
        <begin position="471"/>
        <end position="480"/>
    </location>
</feature>
<reference evidence="4 5" key="1">
    <citation type="journal article" date="2023" name="Microorganisms">
        <title>Thiorhodovibrio frisius and Trv. litoralis spp. nov., Two Novel Members from a Clade of Fastidious Purple Sulfur Bacteria That Exhibit Unique Red-Shifted Light-Harvesting Capabilities.</title>
        <authorList>
            <person name="Methner A."/>
            <person name="Kuzyk S.B."/>
            <person name="Petersen J."/>
            <person name="Bauer S."/>
            <person name="Brinkmann H."/>
            <person name="Sichau K."/>
            <person name="Wanner G."/>
            <person name="Wolf J."/>
            <person name="Neumann-Schaal M."/>
            <person name="Henke P."/>
            <person name="Tank M."/>
            <person name="Sproer C."/>
            <person name="Bunk B."/>
            <person name="Overmann J."/>
        </authorList>
    </citation>
    <scope>NUCLEOTIDE SEQUENCE [LARGE SCALE GENOMIC DNA]</scope>
    <source>
        <strain evidence="4 5">DSM 6702</strain>
    </source>
</reference>
<organism evidence="4 5">
    <name type="scientific">Thiorhodovibrio winogradskyi</name>
    <dbReference type="NCBI Taxonomy" id="77007"/>
    <lineage>
        <taxon>Bacteria</taxon>
        <taxon>Pseudomonadati</taxon>
        <taxon>Pseudomonadota</taxon>
        <taxon>Gammaproteobacteria</taxon>
        <taxon>Chromatiales</taxon>
        <taxon>Chromatiaceae</taxon>
        <taxon>Thiorhodovibrio</taxon>
    </lineage>
</organism>
<dbReference type="Pfam" id="PF04717">
    <property type="entry name" value="Phage_base_V"/>
    <property type="match status" value="1"/>
</dbReference>
<dbReference type="InterPro" id="IPR031877">
    <property type="entry name" value="SmbP"/>
</dbReference>
<evidence type="ECO:0000256" key="2">
    <source>
        <dbReference type="SAM" id="MobiDB-lite"/>
    </source>
</evidence>
<dbReference type="InterPro" id="IPR037026">
    <property type="entry name" value="Vgr_OB-fold_dom_sf"/>
</dbReference>
<dbReference type="Gene3D" id="2.30.110.50">
    <property type="match status" value="1"/>
</dbReference>
<dbReference type="CDD" id="cd13840">
    <property type="entry name" value="SMBP_like"/>
    <property type="match status" value="1"/>
</dbReference>
<dbReference type="RefSeq" id="WP_328986943.1">
    <property type="nucleotide sequence ID" value="NZ_CP121472.1"/>
</dbReference>
<dbReference type="NCBIfam" id="TIGR01646">
    <property type="entry name" value="vgr_GE"/>
    <property type="match status" value="1"/>
</dbReference>
<dbReference type="SUPFAM" id="SSF69279">
    <property type="entry name" value="Phage tail proteins"/>
    <property type="match status" value="2"/>
</dbReference>
<sequence length="875" mass="95676">MPRLSDHAFHFHSQAVDQDTFMVVRFQGEEGLSELYRFEILLVSEQADLDLDAILQSPATFTIKTTTSQDGKGDLPFHGILASFEQLHQADSWVFYRAELRPKLWWLTLTHHNQVFLNQKLDAFLGAVLKDGGLSPGLDFDFQLKETYPTWDYLCQYNESHFAFVSRWMERDGLYYWFEQNDQGEKMIASDTLIAHSTLPGHETFDYAPPTGLDASLADQVIKRFTLKQSPLPKNVLLKGYNYMKPSLNLSGKAHVQDKGRGEIYLYGEHFLDTHEGNHLAKVRAEEYRCQEKVFHGMSSIPALRPGYVFRMRRHFRDAFNQDYLTTQIRHEGNQARYLLSGLGLGDEEMTDELFYRNSFQCIPATTQFRPPRTTSKPRIAGSLTARVDGAGSGQYAELDPHGRYKVILPFDLSGRHDGKASCWLRMIQPYGGPNHGLHFPLHKDCEVMLHFIDGDPDQPIIAGAAPNPENPSQVSSESASMCKLTTAGGNKMHIEDQAGNQRIHLASPMAGSCVIIGAFPTGPSDPSGGGNSGQSSADHDRAESDHARAETDHSTATEDHSAAASDHTQAATDHSTASNDHSTAASDHTQAATDHSTAASDHTQAATDHSTASSDHAQAETDHAQTAADHEQVEANEQQIDQLEKQMAENKKNSDAGKVWGVHISTSKLLKVDAQVTNKAILGNDFTFVGGGMEKVVVGVAADAFLISKFAFTAAIKGEMAPQKFNMSLNENKLATQVNQLQTQVNTMRVDHTKLNGAVTELAGDITGVYAEQCKLAGQTNKLAGESAKLAGQVSTLAGETMRLAGLQSHLAGSVQELAGDVTKLGGEHSELVSARSEIVGVSTRILAKKSTVAAQSDTIATEMNTIAGLINNF</sequence>
<protein>
    <submittedName>
        <fullName evidence="4">Type VI secretion system Vgr family protein</fullName>
    </submittedName>
</protein>
<evidence type="ECO:0000256" key="1">
    <source>
        <dbReference type="ARBA" id="ARBA00005558"/>
    </source>
</evidence>
<feature type="region of interest" description="Disordered" evidence="2">
    <location>
        <begin position="518"/>
        <end position="639"/>
    </location>
</feature>
<evidence type="ECO:0000313" key="5">
    <source>
        <dbReference type="Proteomes" id="UP001432180"/>
    </source>
</evidence>
<dbReference type="EMBL" id="CP121472">
    <property type="protein sequence ID" value="WPL16396.1"/>
    <property type="molecule type" value="Genomic_DNA"/>
</dbReference>
<proteinExistence type="inferred from homology"/>
<feature type="domain" description="Gp5/Type VI secretion system Vgr protein OB-fold" evidence="3">
    <location>
        <begin position="400"/>
        <end position="465"/>
    </location>
</feature>
<feature type="compositionally biased region" description="Basic and acidic residues" evidence="2">
    <location>
        <begin position="538"/>
        <end position="562"/>
    </location>
</feature>
<feature type="compositionally biased region" description="Polar residues" evidence="2">
    <location>
        <begin position="567"/>
        <end position="617"/>
    </location>
</feature>
<dbReference type="Gene3D" id="4.10.220.110">
    <property type="match status" value="1"/>
</dbReference>
<comment type="similarity">
    <text evidence="1">Belongs to the VgrG protein family.</text>
</comment>
<gene>
    <name evidence="4" type="ORF">Thiowin_01350</name>
</gene>
<dbReference type="SUPFAM" id="SSF58104">
    <property type="entry name" value="Methyl-accepting chemotaxis protein (MCP) signaling domain"/>
    <property type="match status" value="1"/>
</dbReference>
<feature type="region of interest" description="Disordered" evidence="2">
    <location>
        <begin position="460"/>
        <end position="480"/>
    </location>
</feature>